<accession>K0ILP8</accession>
<protein>
    <submittedName>
        <fullName evidence="2">Putative quinoprotein glucose dehydrogenase B</fullName>
    </submittedName>
</protein>
<dbReference type="AlphaFoldDB" id="K0ILP8"/>
<dbReference type="Proteomes" id="UP000008037">
    <property type="component" value="Chromosome"/>
</dbReference>
<dbReference type="BioCyc" id="CNIT1237085:G1324-261-MONOMER"/>
<gene>
    <name evidence="2" type="ordered locus">Ngar_c02610</name>
</gene>
<dbReference type="OrthoDB" id="9964at2157"/>
<sequence length="84" mass="9555">MIFGPDGKLYYTIGDQGKNQFSRYCETIRAQELPTAEQIEAEDWRAYEGKVLRMNPDSSIPEDNPEINGVRSHIFTSDTATIRA</sequence>
<feature type="domain" description="Glucose/Sorbosone dehydrogenase" evidence="1">
    <location>
        <begin position="1"/>
        <end position="76"/>
    </location>
</feature>
<dbReference type="STRING" id="1237085.Ngar_c02610"/>
<dbReference type="InterPro" id="IPR011042">
    <property type="entry name" value="6-blade_b-propeller_TolB-like"/>
</dbReference>
<dbReference type="Pfam" id="PF07995">
    <property type="entry name" value="GSDH"/>
    <property type="match status" value="1"/>
</dbReference>
<dbReference type="InParanoid" id="K0ILP8"/>
<evidence type="ECO:0000259" key="1">
    <source>
        <dbReference type="Pfam" id="PF07995"/>
    </source>
</evidence>
<name>K0ILP8_NITGG</name>
<dbReference type="KEGG" id="nga:Ngar_c02610"/>
<evidence type="ECO:0000313" key="2">
    <source>
        <dbReference type="EMBL" id="AFU57209.1"/>
    </source>
</evidence>
<proteinExistence type="predicted"/>
<evidence type="ECO:0000313" key="3">
    <source>
        <dbReference type="Proteomes" id="UP000008037"/>
    </source>
</evidence>
<dbReference type="InterPro" id="IPR012938">
    <property type="entry name" value="Glc/Sorbosone_DH"/>
</dbReference>
<dbReference type="PATRIC" id="fig|1237085.11.peg.256"/>
<dbReference type="Gene3D" id="2.120.10.30">
    <property type="entry name" value="TolB, C-terminal domain"/>
    <property type="match status" value="1"/>
</dbReference>
<dbReference type="HOGENOM" id="CLU_2519868_0_0_2"/>
<keyword evidence="3" id="KW-1185">Reference proteome</keyword>
<dbReference type="EMBL" id="CP002408">
    <property type="protein sequence ID" value="AFU57209.1"/>
    <property type="molecule type" value="Genomic_DNA"/>
</dbReference>
<organism evidence="2 3">
    <name type="scientific">Nitrososphaera gargensis (strain Ga9.2)</name>
    <dbReference type="NCBI Taxonomy" id="1237085"/>
    <lineage>
        <taxon>Archaea</taxon>
        <taxon>Nitrososphaerota</taxon>
        <taxon>Nitrososphaeria</taxon>
        <taxon>Nitrososphaerales</taxon>
        <taxon>Nitrososphaeraceae</taxon>
        <taxon>Nitrososphaera</taxon>
    </lineage>
</organism>
<reference evidence="2 3" key="1">
    <citation type="journal article" date="2012" name="Environ. Microbiol.">
        <title>The genome of the ammonia-oxidizing Candidatus Nitrososphaera gargensis: insights into metabolic versatility and environmental adaptations.</title>
        <authorList>
            <person name="Spang A."/>
            <person name="Poehlein A."/>
            <person name="Offre P."/>
            <person name="Zumbragel S."/>
            <person name="Haider S."/>
            <person name="Rychlik N."/>
            <person name="Nowka B."/>
            <person name="Schmeisser C."/>
            <person name="Lebedeva E.V."/>
            <person name="Rattei T."/>
            <person name="Bohm C."/>
            <person name="Schmid M."/>
            <person name="Galushko A."/>
            <person name="Hatzenpichler R."/>
            <person name="Weinmaier T."/>
            <person name="Daniel R."/>
            <person name="Schleper C."/>
            <person name="Spieck E."/>
            <person name="Streit W."/>
            <person name="Wagner M."/>
        </authorList>
    </citation>
    <scope>NUCLEOTIDE SEQUENCE [LARGE SCALE GENOMIC DNA]</scope>
    <source>
        <strain evidence="3">Ga9.2</strain>
    </source>
</reference>